<dbReference type="PANTHER" id="PTHR10366:SF564">
    <property type="entry name" value="STEROL-4-ALPHA-CARBOXYLATE 3-DEHYDROGENASE, DECARBOXYLATING"/>
    <property type="match status" value="1"/>
</dbReference>
<proteinExistence type="inferred from homology"/>
<dbReference type="GO" id="GO:0016616">
    <property type="term" value="F:oxidoreductase activity, acting on the CH-OH group of donors, NAD or NADP as acceptor"/>
    <property type="evidence" value="ECO:0007669"/>
    <property type="project" value="TreeGrafter"/>
</dbReference>
<dbReference type="InterPro" id="IPR050425">
    <property type="entry name" value="NAD(P)_dehydrat-like"/>
</dbReference>
<comment type="similarity">
    <text evidence="2">Belongs to the NAD(P)-dependent epimerase/dehydratase family. Dihydroflavonol-4-reductase subfamily.</text>
</comment>
<sequence length="360" mass="38709">MPTTNSNNKGTVLLTGLNGYIAGVTAEAFLKAGYSVRGTVRSASSAKTLLDALSHYGNLSIVEIPDITKPGAFDEAVKGVSYIAHLASPVSFSFDDPQGVINTAKTGALRVLESAHKHQLSHPGSITSLVFMSSIAAVRSPNNSSPEFTHTYTEKDWNTTSETTVQEKGSAAGFEVYQASKTAAEKAVWDFRTQNNPSFSISSINPVFVTGPPAILPHSPDKIPQTAQPIYAVAAGHPLSKASVGSIVPGLIDAYVDVRDVARAVVWGVEHPKESDGERYILSAWYAPPQSVADILRKEFPEKMEQIEEGNPGKGYDSDYGWKSRKVGIDGTKVVKATGVEYIPWEKTVVDTVRFLEPLV</sequence>
<dbReference type="InterPro" id="IPR036291">
    <property type="entry name" value="NAD(P)-bd_dom_sf"/>
</dbReference>
<organism evidence="4 5">
    <name type="scientific">Podospora fimiseda</name>
    <dbReference type="NCBI Taxonomy" id="252190"/>
    <lineage>
        <taxon>Eukaryota</taxon>
        <taxon>Fungi</taxon>
        <taxon>Dikarya</taxon>
        <taxon>Ascomycota</taxon>
        <taxon>Pezizomycotina</taxon>
        <taxon>Sordariomycetes</taxon>
        <taxon>Sordariomycetidae</taxon>
        <taxon>Sordariales</taxon>
        <taxon>Podosporaceae</taxon>
        <taxon>Podospora</taxon>
    </lineage>
</organism>
<evidence type="ECO:0000259" key="3">
    <source>
        <dbReference type="Pfam" id="PF01370"/>
    </source>
</evidence>
<dbReference type="Gene3D" id="3.40.50.720">
    <property type="entry name" value="NAD(P)-binding Rossmann-like Domain"/>
    <property type="match status" value="1"/>
</dbReference>
<keyword evidence="1" id="KW-0560">Oxidoreductase</keyword>
<gene>
    <name evidence="4" type="ORF">QBC38DRAFT_253660</name>
</gene>
<evidence type="ECO:0000313" key="4">
    <source>
        <dbReference type="EMBL" id="KAK4225699.1"/>
    </source>
</evidence>
<reference evidence="4" key="1">
    <citation type="journal article" date="2023" name="Mol. Phylogenet. Evol.">
        <title>Genome-scale phylogeny and comparative genomics of the fungal order Sordariales.</title>
        <authorList>
            <person name="Hensen N."/>
            <person name="Bonometti L."/>
            <person name="Westerberg I."/>
            <person name="Brannstrom I.O."/>
            <person name="Guillou S."/>
            <person name="Cros-Aarteil S."/>
            <person name="Calhoun S."/>
            <person name="Haridas S."/>
            <person name="Kuo A."/>
            <person name="Mondo S."/>
            <person name="Pangilinan J."/>
            <person name="Riley R."/>
            <person name="LaButti K."/>
            <person name="Andreopoulos B."/>
            <person name="Lipzen A."/>
            <person name="Chen C."/>
            <person name="Yan M."/>
            <person name="Daum C."/>
            <person name="Ng V."/>
            <person name="Clum A."/>
            <person name="Steindorff A."/>
            <person name="Ohm R.A."/>
            <person name="Martin F."/>
            <person name="Silar P."/>
            <person name="Natvig D.O."/>
            <person name="Lalanne C."/>
            <person name="Gautier V."/>
            <person name="Ament-Velasquez S.L."/>
            <person name="Kruys A."/>
            <person name="Hutchinson M.I."/>
            <person name="Powell A.J."/>
            <person name="Barry K."/>
            <person name="Miller A.N."/>
            <person name="Grigoriev I.V."/>
            <person name="Debuchy R."/>
            <person name="Gladieux P."/>
            <person name="Hiltunen Thoren M."/>
            <person name="Johannesson H."/>
        </authorList>
    </citation>
    <scope>NUCLEOTIDE SEQUENCE</scope>
    <source>
        <strain evidence="4">CBS 990.96</strain>
    </source>
</reference>
<dbReference type="PANTHER" id="PTHR10366">
    <property type="entry name" value="NAD DEPENDENT EPIMERASE/DEHYDRATASE"/>
    <property type="match status" value="1"/>
</dbReference>
<dbReference type="AlphaFoldDB" id="A0AAN7BLX5"/>
<reference evidence="4" key="2">
    <citation type="submission" date="2023-05" db="EMBL/GenBank/DDBJ databases">
        <authorList>
            <consortium name="Lawrence Berkeley National Laboratory"/>
            <person name="Steindorff A."/>
            <person name="Hensen N."/>
            <person name="Bonometti L."/>
            <person name="Westerberg I."/>
            <person name="Brannstrom I.O."/>
            <person name="Guillou S."/>
            <person name="Cros-Aarteil S."/>
            <person name="Calhoun S."/>
            <person name="Haridas S."/>
            <person name="Kuo A."/>
            <person name="Mondo S."/>
            <person name="Pangilinan J."/>
            <person name="Riley R."/>
            <person name="Labutti K."/>
            <person name="Andreopoulos B."/>
            <person name="Lipzen A."/>
            <person name="Chen C."/>
            <person name="Yanf M."/>
            <person name="Daum C."/>
            <person name="Ng V."/>
            <person name="Clum A."/>
            <person name="Ohm R."/>
            <person name="Martin F."/>
            <person name="Silar P."/>
            <person name="Natvig D."/>
            <person name="Lalanne C."/>
            <person name="Gautier V."/>
            <person name="Ament-Velasquez S.L."/>
            <person name="Kruys A."/>
            <person name="Hutchinson M.I."/>
            <person name="Powell A.J."/>
            <person name="Barry K."/>
            <person name="Miller A.N."/>
            <person name="Grigoriev I.V."/>
            <person name="Debuchy R."/>
            <person name="Gladieux P."/>
            <person name="Thoren M.H."/>
            <person name="Johannesson H."/>
        </authorList>
    </citation>
    <scope>NUCLEOTIDE SEQUENCE</scope>
    <source>
        <strain evidence="4">CBS 990.96</strain>
    </source>
</reference>
<accession>A0AAN7BLX5</accession>
<feature type="domain" description="NAD-dependent epimerase/dehydratase" evidence="3">
    <location>
        <begin position="12"/>
        <end position="280"/>
    </location>
</feature>
<dbReference type="Pfam" id="PF01370">
    <property type="entry name" value="Epimerase"/>
    <property type="match status" value="1"/>
</dbReference>
<protein>
    <recommendedName>
        <fullName evidence="3">NAD-dependent epimerase/dehydratase domain-containing protein</fullName>
    </recommendedName>
</protein>
<evidence type="ECO:0000256" key="1">
    <source>
        <dbReference type="ARBA" id="ARBA00023002"/>
    </source>
</evidence>
<dbReference type="Proteomes" id="UP001301958">
    <property type="component" value="Unassembled WGS sequence"/>
</dbReference>
<keyword evidence="5" id="KW-1185">Reference proteome</keyword>
<comment type="caution">
    <text evidence="4">The sequence shown here is derived from an EMBL/GenBank/DDBJ whole genome shotgun (WGS) entry which is preliminary data.</text>
</comment>
<name>A0AAN7BLX5_9PEZI</name>
<dbReference type="InterPro" id="IPR001509">
    <property type="entry name" value="Epimerase_deHydtase"/>
</dbReference>
<evidence type="ECO:0000256" key="2">
    <source>
        <dbReference type="ARBA" id="ARBA00023445"/>
    </source>
</evidence>
<dbReference type="EMBL" id="MU865361">
    <property type="protein sequence ID" value="KAK4225699.1"/>
    <property type="molecule type" value="Genomic_DNA"/>
</dbReference>
<dbReference type="SUPFAM" id="SSF51735">
    <property type="entry name" value="NAD(P)-binding Rossmann-fold domains"/>
    <property type="match status" value="1"/>
</dbReference>
<evidence type="ECO:0000313" key="5">
    <source>
        <dbReference type="Proteomes" id="UP001301958"/>
    </source>
</evidence>